<keyword evidence="3" id="KW-1185">Reference proteome</keyword>
<feature type="compositionally biased region" description="Basic residues" evidence="1">
    <location>
        <begin position="21"/>
        <end position="31"/>
    </location>
</feature>
<protein>
    <submittedName>
        <fullName evidence="2">Uncharacterized protein</fullName>
    </submittedName>
</protein>
<gene>
    <name evidence="2" type="ORF">SAMN05518684_10827</name>
</gene>
<evidence type="ECO:0000313" key="3">
    <source>
        <dbReference type="Proteomes" id="UP000198571"/>
    </source>
</evidence>
<dbReference type="STRING" id="1601833.SAMN05518684_10827"/>
<organism evidence="2 3">
    <name type="scientific">Salipaludibacillus aurantiacus</name>
    <dbReference type="NCBI Taxonomy" id="1601833"/>
    <lineage>
        <taxon>Bacteria</taxon>
        <taxon>Bacillati</taxon>
        <taxon>Bacillota</taxon>
        <taxon>Bacilli</taxon>
        <taxon>Bacillales</taxon>
        <taxon>Bacillaceae</taxon>
    </lineage>
</organism>
<dbReference type="Proteomes" id="UP000198571">
    <property type="component" value="Unassembled WGS sequence"/>
</dbReference>
<sequence length="44" mass="5351">MYYIYKHPAEKVRNNTERKIHSIHTRNKHNTRSMNDNEKSVVLP</sequence>
<evidence type="ECO:0000313" key="2">
    <source>
        <dbReference type="EMBL" id="SES10269.1"/>
    </source>
</evidence>
<feature type="region of interest" description="Disordered" evidence="1">
    <location>
        <begin position="15"/>
        <end position="44"/>
    </location>
</feature>
<dbReference type="EMBL" id="FOGT01000008">
    <property type="protein sequence ID" value="SES10269.1"/>
    <property type="molecule type" value="Genomic_DNA"/>
</dbReference>
<proteinExistence type="predicted"/>
<reference evidence="3" key="1">
    <citation type="submission" date="2016-10" db="EMBL/GenBank/DDBJ databases">
        <authorList>
            <person name="Varghese N."/>
            <person name="Submissions S."/>
        </authorList>
    </citation>
    <scope>NUCLEOTIDE SEQUENCE [LARGE SCALE GENOMIC DNA]</scope>
    <source>
        <strain evidence="3">S9</strain>
    </source>
</reference>
<feature type="compositionally biased region" description="Basic and acidic residues" evidence="1">
    <location>
        <begin position="35"/>
        <end position="44"/>
    </location>
</feature>
<name>A0A1H9ULP6_9BACI</name>
<dbReference type="AlphaFoldDB" id="A0A1H9ULP6"/>
<evidence type="ECO:0000256" key="1">
    <source>
        <dbReference type="SAM" id="MobiDB-lite"/>
    </source>
</evidence>
<accession>A0A1H9ULP6</accession>